<name>A0ABP9WFQ5_9MICO</name>
<comment type="caution">
    <text evidence="1">The sequence shown here is derived from an EMBL/GenBank/DDBJ whole genome shotgun (WGS) entry which is preliminary data.</text>
</comment>
<keyword evidence="2" id="KW-1185">Reference proteome</keyword>
<protein>
    <submittedName>
        <fullName evidence="1">Uncharacterized protein</fullName>
    </submittedName>
</protein>
<sequence length="190" mass="21324">MKMHTQTTEAWLSSLPHRYRHPDALDAFEKQALERAVDGSWLLVRTDDGNSALHRAIALTGELNTRMQSERWTVDLVKPSNLVQNDFVTAPPSANILVVHVNTFFDYYGGLSEAHREALTDLLTSYDGDPSRRIIFVTSSPVESLEENLGADLYALLAKNLSDGAVIDREGLRIPDPTDRLCGCEYWRHA</sequence>
<accession>A0ABP9WFQ5</accession>
<gene>
    <name evidence="1" type="ORF">Lsed01_00841</name>
</gene>
<evidence type="ECO:0000313" key="2">
    <source>
        <dbReference type="Proteomes" id="UP001426770"/>
    </source>
</evidence>
<dbReference type="EMBL" id="BAABRR010000003">
    <property type="protein sequence ID" value="GAA5518414.1"/>
    <property type="molecule type" value="Genomic_DNA"/>
</dbReference>
<dbReference type="Proteomes" id="UP001426770">
    <property type="component" value="Unassembled WGS sequence"/>
</dbReference>
<proteinExistence type="predicted"/>
<evidence type="ECO:0000313" key="1">
    <source>
        <dbReference type="EMBL" id="GAA5518414.1"/>
    </source>
</evidence>
<organism evidence="1 2">
    <name type="scientific">Demequina sediminis</name>
    <dbReference type="NCBI Taxonomy" id="1930058"/>
    <lineage>
        <taxon>Bacteria</taxon>
        <taxon>Bacillati</taxon>
        <taxon>Actinomycetota</taxon>
        <taxon>Actinomycetes</taxon>
        <taxon>Micrococcales</taxon>
        <taxon>Demequinaceae</taxon>
        <taxon>Demequina</taxon>
    </lineage>
</organism>
<reference evidence="1 2" key="1">
    <citation type="submission" date="2024-02" db="EMBL/GenBank/DDBJ databases">
        <title>Lysinimicrobium sediminis NBRC 112286.</title>
        <authorList>
            <person name="Ichikawa N."/>
            <person name="Katano-Makiyama Y."/>
            <person name="Hidaka K."/>
        </authorList>
    </citation>
    <scope>NUCLEOTIDE SEQUENCE [LARGE SCALE GENOMIC DNA]</scope>
    <source>
        <strain evidence="1 2">NBRC 112286</strain>
    </source>
</reference>